<keyword evidence="1" id="KW-0175">Coiled coil</keyword>
<dbReference type="InterPro" id="IPR050600">
    <property type="entry name" value="SETD3_SETD6_MTase"/>
</dbReference>
<evidence type="ECO:0000313" key="4">
    <source>
        <dbReference type="Proteomes" id="UP000612055"/>
    </source>
</evidence>
<gene>
    <name evidence="3" type="ORF">HYH03_013216</name>
</gene>
<comment type="caution">
    <text evidence="3">The sequence shown here is derived from an EMBL/GenBank/DDBJ whole genome shotgun (WGS) entry which is preliminary data.</text>
</comment>
<protein>
    <recommendedName>
        <fullName evidence="5">SET domain-containing protein</fullName>
    </recommendedName>
</protein>
<keyword evidence="2" id="KW-0732">Signal</keyword>
<dbReference type="PANTHER" id="PTHR13271">
    <property type="entry name" value="UNCHARACTERIZED PUTATIVE METHYLTRANSFERASE"/>
    <property type="match status" value="1"/>
</dbReference>
<dbReference type="GO" id="GO:0016279">
    <property type="term" value="F:protein-lysine N-methyltransferase activity"/>
    <property type="evidence" value="ECO:0007669"/>
    <property type="project" value="TreeGrafter"/>
</dbReference>
<dbReference type="EMBL" id="JAEHOE010000086">
    <property type="protein sequence ID" value="KAG2488223.1"/>
    <property type="molecule type" value="Genomic_DNA"/>
</dbReference>
<name>A0A835XQ72_9CHLO</name>
<evidence type="ECO:0000256" key="2">
    <source>
        <dbReference type="SAM" id="SignalP"/>
    </source>
</evidence>
<dbReference type="Gene3D" id="3.90.1410.10">
    <property type="entry name" value="set domain protein methyltransferase, domain 1"/>
    <property type="match status" value="1"/>
</dbReference>
<feature type="chain" id="PRO_5032377762" description="SET domain-containing protein" evidence="2">
    <location>
        <begin position="23"/>
        <end position="446"/>
    </location>
</feature>
<feature type="signal peptide" evidence="2">
    <location>
        <begin position="1"/>
        <end position="22"/>
    </location>
</feature>
<dbReference type="CDD" id="cd10527">
    <property type="entry name" value="SET_LSMT"/>
    <property type="match status" value="1"/>
</dbReference>
<dbReference type="OrthoDB" id="549804at2759"/>
<accession>A0A835XQ72</accession>
<evidence type="ECO:0000313" key="3">
    <source>
        <dbReference type="EMBL" id="KAG2488223.1"/>
    </source>
</evidence>
<dbReference type="Proteomes" id="UP000612055">
    <property type="component" value="Unassembled WGS sequence"/>
</dbReference>
<feature type="coiled-coil region" evidence="1">
    <location>
        <begin position="335"/>
        <end position="364"/>
    </location>
</feature>
<evidence type="ECO:0000256" key="1">
    <source>
        <dbReference type="SAM" id="Coils"/>
    </source>
</evidence>
<keyword evidence="4" id="KW-1185">Reference proteome</keyword>
<dbReference type="SUPFAM" id="SSF82199">
    <property type="entry name" value="SET domain"/>
    <property type="match status" value="1"/>
</dbReference>
<reference evidence="3" key="1">
    <citation type="journal article" date="2020" name="bioRxiv">
        <title>Comparative genomics of Chlamydomonas.</title>
        <authorList>
            <person name="Craig R.J."/>
            <person name="Hasan A.R."/>
            <person name="Ness R.W."/>
            <person name="Keightley P.D."/>
        </authorList>
    </citation>
    <scope>NUCLEOTIDE SEQUENCE</scope>
    <source>
        <strain evidence="3">CCAP 11/70</strain>
    </source>
</reference>
<dbReference type="AlphaFoldDB" id="A0A835XQ72"/>
<evidence type="ECO:0008006" key="5">
    <source>
        <dbReference type="Google" id="ProtNLM"/>
    </source>
</evidence>
<sequence length="446" mass="45545">MHITLKRFTFTLLAVFAARANADAPADGAHTTPAEQALIQWLLDSGGQVNVQIHRDSSGVRGLSAAAATAAGSVLVRVPLSSAITLGEANDTAPELAIRLLRERHRSRPRYGPYFAVLPPAPGSEGWAPSCGEELPAAAVEALAGPGLRELLAAKRSWLRAVCSGAAPGLPLPLARAVPRAHVSEEEFAWATCMVSSRSISGPGGAMLAIPLIDLANHCGSRARRQPDTLRFRRLTAGEAGAEGAEAGAKGVGAGDMVLELVAGADLQPGEEVCISYGQLAPDEALLYYGFLEGAGAQAATETETGTCAWQQPPPLCAVDEAGYDPGARPGKVRYERLEAAAAAVDLAAEAARLESRLAAVAAEAEAVRAGPAAGCPESPQAVRGGVDARAEAPDPALCLVSALNGLREAGLRAELARVRALAAGVKAPSGCRGQGEGPGGLEAAV</sequence>
<dbReference type="PANTHER" id="PTHR13271:SF154">
    <property type="entry name" value="GRIP DOMAIN-CONTAINING PROTEIN"/>
    <property type="match status" value="1"/>
</dbReference>
<proteinExistence type="predicted"/>
<organism evidence="3 4">
    <name type="scientific">Edaphochlamys debaryana</name>
    <dbReference type="NCBI Taxonomy" id="47281"/>
    <lineage>
        <taxon>Eukaryota</taxon>
        <taxon>Viridiplantae</taxon>
        <taxon>Chlorophyta</taxon>
        <taxon>core chlorophytes</taxon>
        <taxon>Chlorophyceae</taxon>
        <taxon>CS clade</taxon>
        <taxon>Chlamydomonadales</taxon>
        <taxon>Chlamydomonadales incertae sedis</taxon>
        <taxon>Edaphochlamys</taxon>
    </lineage>
</organism>
<dbReference type="InterPro" id="IPR046341">
    <property type="entry name" value="SET_dom_sf"/>
</dbReference>